<feature type="region of interest" description="Disordered" evidence="5">
    <location>
        <begin position="1"/>
        <end position="29"/>
    </location>
</feature>
<evidence type="ECO:0000313" key="7">
    <source>
        <dbReference type="Proteomes" id="UP000176998"/>
    </source>
</evidence>
<dbReference type="PANTHER" id="PTHR20883">
    <property type="entry name" value="PHYTANOYL-COA DIOXYGENASE DOMAIN CONTAINING 1"/>
    <property type="match status" value="1"/>
</dbReference>
<dbReference type="Proteomes" id="UP000176998">
    <property type="component" value="Unassembled WGS sequence"/>
</dbReference>
<dbReference type="SUPFAM" id="SSF51197">
    <property type="entry name" value="Clavaminate synthase-like"/>
    <property type="match status" value="1"/>
</dbReference>
<keyword evidence="7" id="KW-1185">Reference proteome</keyword>
<name>A0A1G4AX87_9PEZI</name>
<feature type="compositionally biased region" description="Polar residues" evidence="5">
    <location>
        <begin position="1"/>
        <end position="15"/>
    </location>
</feature>
<evidence type="ECO:0000256" key="3">
    <source>
        <dbReference type="ARBA" id="ARBA00022723"/>
    </source>
</evidence>
<organism evidence="6 7">
    <name type="scientific">Colletotrichum orchidophilum</name>
    <dbReference type="NCBI Taxonomy" id="1209926"/>
    <lineage>
        <taxon>Eukaryota</taxon>
        <taxon>Fungi</taxon>
        <taxon>Dikarya</taxon>
        <taxon>Ascomycota</taxon>
        <taxon>Pezizomycotina</taxon>
        <taxon>Sordariomycetes</taxon>
        <taxon>Hypocreomycetidae</taxon>
        <taxon>Glomerellales</taxon>
        <taxon>Glomerellaceae</taxon>
        <taxon>Colletotrichum</taxon>
    </lineage>
</organism>
<protein>
    <recommendedName>
        <fullName evidence="8">Phytanoyl-CoA dioxygenase</fullName>
    </recommendedName>
</protein>
<evidence type="ECO:0000256" key="2">
    <source>
        <dbReference type="ARBA" id="ARBA00005830"/>
    </source>
</evidence>
<comment type="cofactor">
    <cofactor evidence="1">
        <name>Fe cation</name>
        <dbReference type="ChEBI" id="CHEBI:24875"/>
    </cofactor>
</comment>
<dbReference type="InterPro" id="IPR008775">
    <property type="entry name" value="Phytyl_CoA_dOase-like"/>
</dbReference>
<comment type="similarity">
    <text evidence="2">Belongs to the PhyH family.</text>
</comment>
<dbReference type="Pfam" id="PF05721">
    <property type="entry name" value="PhyH"/>
    <property type="match status" value="1"/>
</dbReference>
<dbReference type="STRING" id="1209926.A0A1G4AX87"/>
<accession>A0A1G4AX87</accession>
<evidence type="ECO:0000256" key="4">
    <source>
        <dbReference type="ARBA" id="ARBA00023004"/>
    </source>
</evidence>
<evidence type="ECO:0000256" key="1">
    <source>
        <dbReference type="ARBA" id="ARBA00001962"/>
    </source>
</evidence>
<dbReference type="Gene3D" id="2.60.120.620">
    <property type="entry name" value="q2cbj1_9rhob like domain"/>
    <property type="match status" value="1"/>
</dbReference>
<dbReference type="AlphaFoldDB" id="A0A1G4AX87"/>
<keyword evidence="4" id="KW-0408">Iron</keyword>
<gene>
    <name evidence="6" type="ORF">CORC01_10896</name>
</gene>
<dbReference type="OrthoDB" id="445007at2759"/>
<evidence type="ECO:0000256" key="5">
    <source>
        <dbReference type="SAM" id="MobiDB-lite"/>
    </source>
</evidence>
<evidence type="ECO:0008006" key="8">
    <source>
        <dbReference type="Google" id="ProtNLM"/>
    </source>
</evidence>
<keyword evidence="3" id="KW-0479">Metal-binding</keyword>
<dbReference type="PANTHER" id="PTHR20883:SF15">
    <property type="entry name" value="PHYTANOYL-COA DIOXYGENASE DOMAIN-CONTAINING PROTEIN 1"/>
    <property type="match status" value="1"/>
</dbReference>
<comment type="caution">
    <text evidence="6">The sequence shown here is derived from an EMBL/GenBank/DDBJ whole genome shotgun (WGS) entry which is preliminary data.</text>
</comment>
<evidence type="ECO:0000313" key="6">
    <source>
        <dbReference type="EMBL" id="OHE93770.1"/>
    </source>
</evidence>
<dbReference type="GO" id="GO:0046872">
    <property type="term" value="F:metal ion binding"/>
    <property type="evidence" value="ECO:0007669"/>
    <property type="project" value="UniProtKB-KW"/>
</dbReference>
<sequence>MTLQSRAQALVNKQTGADDRLARSTPTSPTVPNIEALIAHVEQHGYVIIPDAFSASEADEAHAEIVRLTSSSLTAGPAGGFVDSGTDVGGGGGRNSFEGFKTRRIYALLNKSPVFYKFPTHPALLALNEHFLDPAFLLNAFHSVYIQPGEAPQALHHDDGYVGVPRPHRPFGTVKSSSSLFFHCHDPSHYPNTPQGVMVALDDFNPTNGATVVIPDSHTWGPDTDAAYSPQRKDTVPIVMHKGSAVFFLGTLWHGGGENTSPNPRRALTIQYCQPWVRPLENQILAVEWDKLGRMPRRLVDLLGYEPGAPFVGYADGAHAWKVVQRRLREQEERRGGRQREKL</sequence>
<proteinExistence type="inferred from homology"/>
<reference evidence="6 7" key="1">
    <citation type="submission" date="2016-09" db="EMBL/GenBank/DDBJ databases">
        <authorList>
            <person name="Capua I."/>
            <person name="De Benedictis P."/>
            <person name="Joannis T."/>
            <person name="Lombin L.H."/>
            <person name="Cattoli G."/>
        </authorList>
    </citation>
    <scope>NUCLEOTIDE SEQUENCE [LARGE SCALE GENOMIC DNA]</scope>
    <source>
        <strain evidence="6 7">IMI 309357</strain>
    </source>
</reference>
<dbReference type="EMBL" id="MJBS01000112">
    <property type="protein sequence ID" value="OHE93770.1"/>
    <property type="molecule type" value="Genomic_DNA"/>
</dbReference>
<dbReference type="RefSeq" id="XP_022470934.1">
    <property type="nucleotide sequence ID" value="XM_022622523.1"/>
</dbReference>
<dbReference type="GeneID" id="34564033"/>